<proteinExistence type="predicted"/>
<evidence type="ECO:0000313" key="1">
    <source>
        <dbReference type="EMBL" id="GEB35185.1"/>
    </source>
</evidence>
<dbReference type="EMBL" id="BJMH01000035">
    <property type="protein sequence ID" value="GEB35185.1"/>
    <property type="molecule type" value="Genomic_DNA"/>
</dbReference>
<evidence type="ECO:0000313" key="2">
    <source>
        <dbReference type="Proteomes" id="UP000316882"/>
    </source>
</evidence>
<comment type="caution">
    <text evidence="1">The sequence shown here is derived from an EMBL/GenBank/DDBJ whole genome shotgun (WGS) entry which is preliminary data.</text>
</comment>
<dbReference type="AlphaFoldDB" id="A0A4Y3PQJ7"/>
<sequence length="74" mass="8256">MRKNDATRLRSRAAGGLDRIEADREMLTAFILQTKGIGHGKKPESFNCTHVKKKLEAVAGYRFGTGLFNASDRF</sequence>
<reference evidence="1 2" key="1">
    <citation type="submission" date="2019-06" db="EMBL/GenBank/DDBJ databases">
        <title>Whole genome shotgun sequence of Brevibacillus parabrevis NBRC 12334.</title>
        <authorList>
            <person name="Hosoyama A."/>
            <person name="Uohara A."/>
            <person name="Ohji S."/>
            <person name="Ichikawa N."/>
        </authorList>
    </citation>
    <scope>NUCLEOTIDE SEQUENCE [LARGE SCALE GENOMIC DNA]</scope>
    <source>
        <strain evidence="1 2">NBRC 12334</strain>
    </source>
</reference>
<accession>A0A4Y3PQJ7</accession>
<gene>
    <name evidence="1" type="ORF">BPA01_47650</name>
</gene>
<name>A0A4Y3PQJ7_BREPA</name>
<dbReference type="Proteomes" id="UP000316882">
    <property type="component" value="Unassembled WGS sequence"/>
</dbReference>
<organism evidence="1 2">
    <name type="scientific">Brevibacillus parabrevis</name>
    <dbReference type="NCBI Taxonomy" id="54914"/>
    <lineage>
        <taxon>Bacteria</taxon>
        <taxon>Bacillati</taxon>
        <taxon>Bacillota</taxon>
        <taxon>Bacilli</taxon>
        <taxon>Bacillales</taxon>
        <taxon>Paenibacillaceae</taxon>
        <taxon>Brevibacillus</taxon>
    </lineage>
</organism>
<keyword evidence="2" id="KW-1185">Reference proteome</keyword>
<protein>
    <submittedName>
        <fullName evidence="1">Uncharacterized protein</fullName>
    </submittedName>
</protein>